<dbReference type="InterPro" id="IPR011042">
    <property type="entry name" value="6-blade_b-propeller_TolB-like"/>
</dbReference>
<name>A0ABX6TBR0_9SPHN</name>
<dbReference type="EMBL" id="CP060782">
    <property type="protein sequence ID" value="QNP46407.1"/>
    <property type="molecule type" value="Genomic_DNA"/>
</dbReference>
<protein>
    <submittedName>
        <fullName evidence="5">S9 family peptidase</fullName>
    </submittedName>
</protein>
<keyword evidence="2" id="KW-0645">Protease</keyword>
<dbReference type="Gene3D" id="3.40.50.1820">
    <property type="entry name" value="alpha/beta hydrolase"/>
    <property type="match status" value="1"/>
</dbReference>
<feature type="domain" description="Peptidase S9 prolyl oligopeptidase catalytic" evidence="4">
    <location>
        <begin position="432"/>
        <end position="641"/>
    </location>
</feature>
<dbReference type="Pfam" id="PF00326">
    <property type="entry name" value="Peptidase_S9"/>
    <property type="match status" value="1"/>
</dbReference>
<keyword evidence="1" id="KW-0378">Hydrolase</keyword>
<dbReference type="RefSeq" id="WP_187709360.1">
    <property type="nucleotide sequence ID" value="NZ_CP060782.1"/>
</dbReference>
<dbReference type="InterPro" id="IPR029058">
    <property type="entry name" value="AB_hydrolase_fold"/>
</dbReference>
<evidence type="ECO:0000256" key="3">
    <source>
        <dbReference type="SAM" id="SignalP"/>
    </source>
</evidence>
<proteinExistence type="predicted"/>
<sequence>MRTAIRVTFLASAFVTSSTLIAAEPSDPPLIERTKLFGNPVKAYGRISPDGKWLSFTAPRDGVLNIWVAPVDNIDAAKPLTNERERPIRSYFWTPDSKQILFIQDKGGDENFLLYGVDVATAKQTTLTPFKKTRAEVVGISSRHKDRILVGLNNRDPKWHDVHSLNLKTGKLTLVQRNTGYGGFLADNDLHLRMALKSRDDGGMDYYRISNGKIETKPFATVGLEDALTTNPAGFTADNKTLYWIDSRGRNTAALIAQDVASGETKVIGESPKADISGTLTNPKTLQVEAYQAEYLKPEWSALDKDIGATLEWLKYKLGASPNVQARTDADDKWIVSADKVVEPSAVYLFDRKAGTLTKLYTGRPELVGAPLVPMWPVEIKARDGLTLPSYLTLPASADANRDGKPDRAAPMVLFVHGGPWARDEFGYNPYHQWLANRGYAVLSVNYRASTGFGKEFLAAGNLQWGKKMHDDLIDSVDWAVANGVTTPDKVAIMGGSYGGYATLAGLTFTPDKFACGVDIVGPSNLFTLLETIPPYWEAFKQQFYQRMGDPTTEAGRALLKEVSPLTYTDRIKKPLLIGQGANDPRVNKRESDQIVDAMKAKNIPVTYVLFPDEGHGFARPANNIAFNAVAENFLQPCLGGRAEPIGDGLKGSTIQVLNGSKYVNTLDQSLASK</sequence>
<keyword evidence="3" id="KW-0732">Signal</keyword>
<dbReference type="Pfam" id="PF07676">
    <property type="entry name" value="PD40"/>
    <property type="match status" value="1"/>
</dbReference>
<dbReference type="InterPro" id="IPR001375">
    <property type="entry name" value="Peptidase_S9_cat"/>
</dbReference>
<evidence type="ECO:0000259" key="4">
    <source>
        <dbReference type="Pfam" id="PF00326"/>
    </source>
</evidence>
<reference evidence="5 6" key="1">
    <citation type="submission" date="2020-08" db="EMBL/GenBank/DDBJ databases">
        <title>Genome sequence of Sphingomonas sediminicola KACC 15039T.</title>
        <authorList>
            <person name="Hyun D.-W."/>
            <person name="Bae J.-W."/>
        </authorList>
    </citation>
    <scope>NUCLEOTIDE SEQUENCE [LARGE SCALE GENOMIC DNA]</scope>
    <source>
        <strain evidence="5 6">KACC 15039</strain>
    </source>
</reference>
<gene>
    <name evidence="5" type="ORF">H9L14_04275</name>
</gene>
<evidence type="ECO:0000256" key="2">
    <source>
        <dbReference type="ARBA" id="ARBA00022825"/>
    </source>
</evidence>
<keyword evidence="6" id="KW-1185">Reference proteome</keyword>
<feature type="signal peptide" evidence="3">
    <location>
        <begin position="1"/>
        <end position="22"/>
    </location>
</feature>
<dbReference type="PANTHER" id="PTHR42776:SF27">
    <property type="entry name" value="DIPEPTIDYL PEPTIDASE FAMILY MEMBER 6"/>
    <property type="match status" value="1"/>
</dbReference>
<dbReference type="Gene3D" id="2.120.10.30">
    <property type="entry name" value="TolB, C-terminal domain"/>
    <property type="match status" value="1"/>
</dbReference>
<feature type="chain" id="PRO_5046601735" evidence="3">
    <location>
        <begin position="23"/>
        <end position="674"/>
    </location>
</feature>
<dbReference type="PANTHER" id="PTHR42776">
    <property type="entry name" value="SERINE PEPTIDASE S9 FAMILY MEMBER"/>
    <property type="match status" value="1"/>
</dbReference>
<accession>A0ABX6TBR0</accession>
<dbReference type="SUPFAM" id="SSF82171">
    <property type="entry name" value="DPP6 N-terminal domain-like"/>
    <property type="match status" value="1"/>
</dbReference>
<dbReference type="Proteomes" id="UP000516105">
    <property type="component" value="Chromosome"/>
</dbReference>
<dbReference type="SUPFAM" id="SSF53474">
    <property type="entry name" value="alpha/beta-Hydrolases"/>
    <property type="match status" value="1"/>
</dbReference>
<evidence type="ECO:0000313" key="6">
    <source>
        <dbReference type="Proteomes" id="UP000516105"/>
    </source>
</evidence>
<evidence type="ECO:0000313" key="5">
    <source>
        <dbReference type="EMBL" id="QNP46407.1"/>
    </source>
</evidence>
<organism evidence="5 6">
    <name type="scientific">Sphingomonas sediminicola</name>
    <dbReference type="NCBI Taxonomy" id="386874"/>
    <lineage>
        <taxon>Bacteria</taxon>
        <taxon>Pseudomonadati</taxon>
        <taxon>Pseudomonadota</taxon>
        <taxon>Alphaproteobacteria</taxon>
        <taxon>Sphingomonadales</taxon>
        <taxon>Sphingomonadaceae</taxon>
        <taxon>Sphingomonas</taxon>
    </lineage>
</organism>
<evidence type="ECO:0000256" key="1">
    <source>
        <dbReference type="ARBA" id="ARBA00022801"/>
    </source>
</evidence>
<keyword evidence="2" id="KW-0720">Serine protease</keyword>
<dbReference type="InterPro" id="IPR011659">
    <property type="entry name" value="WD40"/>
</dbReference>